<proteinExistence type="predicted"/>
<evidence type="ECO:0000313" key="2">
    <source>
        <dbReference type="EMBL" id="RZS86035.1"/>
    </source>
</evidence>
<dbReference type="InterPro" id="IPR009057">
    <property type="entry name" value="Homeodomain-like_sf"/>
</dbReference>
<dbReference type="AlphaFoldDB" id="A0A4Q7NLM1"/>
<organism evidence="2 3">
    <name type="scientific">Pigmentiphaga kullae</name>
    <dbReference type="NCBI Taxonomy" id="151784"/>
    <lineage>
        <taxon>Bacteria</taxon>
        <taxon>Pseudomonadati</taxon>
        <taxon>Pseudomonadota</taxon>
        <taxon>Betaproteobacteria</taxon>
        <taxon>Burkholderiales</taxon>
        <taxon>Alcaligenaceae</taxon>
        <taxon>Pigmentiphaga</taxon>
    </lineage>
</organism>
<reference evidence="2 3" key="1">
    <citation type="submission" date="2019-02" db="EMBL/GenBank/DDBJ databases">
        <title>Genomic Encyclopedia of Type Strains, Phase IV (KMG-IV): sequencing the most valuable type-strain genomes for metagenomic binning, comparative biology and taxonomic classification.</title>
        <authorList>
            <person name="Goeker M."/>
        </authorList>
    </citation>
    <scope>NUCLEOTIDE SEQUENCE [LARGE SCALE GENOMIC DNA]</scope>
    <source>
        <strain evidence="2 3">K24</strain>
    </source>
</reference>
<dbReference type="PANTHER" id="PTHR37812:SF1">
    <property type="entry name" value="MU-LIKE PROPHAGE FLUMU PROTEIN C"/>
    <property type="match status" value="1"/>
</dbReference>
<dbReference type="Gene3D" id="1.10.10.60">
    <property type="entry name" value="Homeodomain-like"/>
    <property type="match status" value="1"/>
</dbReference>
<dbReference type="InterPro" id="IPR052411">
    <property type="entry name" value="c-mor_Regulatory_Protein"/>
</dbReference>
<evidence type="ECO:0000313" key="3">
    <source>
        <dbReference type="Proteomes" id="UP000292445"/>
    </source>
</evidence>
<sequence length="121" mass="13588">MEAPQPKRVSPAEIKRHELLSDIMAHARQVLLEHGVADAVAEQVAVAIADHLAQHWRGQVITIPADYHYGIAVRDEALYRQFRGDYGALARLAGMTESGVRKMVARVQQRLHARNQGRLFD</sequence>
<protein>
    <submittedName>
        <fullName evidence="2">Mor family transcriptional regulator</fullName>
    </submittedName>
</protein>
<comment type="caution">
    <text evidence="2">The sequence shown here is derived from an EMBL/GenBank/DDBJ whole genome shotgun (WGS) entry which is preliminary data.</text>
</comment>
<dbReference type="RefSeq" id="WP_130357162.1">
    <property type="nucleotide sequence ID" value="NZ_SGXC01000001.1"/>
</dbReference>
<keyword evidence="3" id="KW-1185">Reference proteome</keyword>
<name>A0A4Q7NLM1_9BURK</name>
<dbReference type="InterPro" id="IPR014875">
    <property type="entry name" value="Mor_transcription_activator"/>
</dbReference>
<dbReference type="SUPFAM" id="SSF46689">
    <property type="entry name" value="Homeodomain-like"/>
    <property type="match status" value="1"/>
</dbReference>
<dbReference type="Proteomes" id="UP000292445">
    <property type="component" value="Unassembled WGS sequence"/>
</dbReference>
<dbReference type="Pfam" id="PF08765">
    <property type="entry name" value="Mor"/>
    <property type="match status" value="1"/>
</dbReference>
<dbReference type="OrthoDB" id="8906055at2"/>
<feature type="domain" description="Mor transcription activator" evidence="1">
    <location>
        <begin position="15"/>
        <end position="119"/>
    </location>
</feature>
<dbReference type="EMBL" id="SGXC01000001">
    <property type="protein sequence ID" value="RZS86035.1"/>
    <property type="molecule type" value="Genomic_DNA"/>
</dbReference>
<dbReference type="PANTHER" id="PTHR37812">
    <property type="entry name" value="MU-LIKE PROPHAGE FLUMU PROTEIN C"/>
    <property type="match status" value="1"/>
</dbReference>
<accession>A0A4Q7NLM1</accession>
<gene>
    <name evidence="2" type="ORF">EV675_2069</name>
</gene>
<evidence type="ECO:0000259" key="1">
    <source>
        <dbReference type="Pfam" id="PF08765"/>
    </source>
</evidence>